<sequence length="693" mass="77782">MFNHTGDRQRQQALRRAASSTGHVRDEVQLSKVLASEVSRRLLELSLSQDNFAASCDALFGEPFPCSELMFKSPMLTDKTTIIHAALPLEPMLACVELVLGNDCTRTHDITKMPQDAAENLEQDARRCREHRVKSFFGWLRNAKKVRRIVKLVVNDNPWYPCGNNIIQSCLSGFDIRYLDWDKQDLSIYALEQKGVSPNLQELWLSWSGRDSALFGWSNTEHGVGMLKKLRTLYVTPNSSWEHEETDEANFELFRSILRKHIPNLSVQDSTGSYTALDDTESRSEAQGAQKQGNDWLDAVAVFKKALRNKLSLQQRKSMNGVVKVAIIDDGVDLEDLDTTDYIVGGWHADRKAPDHRHMNAWYFSEEKHGTEMARLVQRVWPYTSLYIAKIETRRRVFQSVAESAAAAIDKAIENGANVISMSWTLYASQLGDNNDGLSRLKKAIERAGERDIIMFCASEDIGFINNPYKRPYPATDCDLRIMKRVGSAGAYGERSDYVNPKEVDYLFPGEIAMSQKEICSGSSAATALAAGLTALILWCAALQTSPATLTKARLANTKTKLVTTGYDLPLRGDPLNTGPNESMTIATPISDRAMELPVHPKRADTKLTDYSWMTNGNPQPEPEDLNFQSHQRMCGLFDALRSSKENPLVNISPLLRKAATSEDPALELVMLCKVKAHEFFEKGTMANTMRRR</sequence>
<keyword evidence="2" id="KW-0378">Hydrolase</keyword>
<dbReference type="Proteomes" id="UP001600064">
    <property type="component" value="Unassembled WGS sequence"/>
</dbReference>
<dbReference type="InterPro" id="IPR000209">
    <property type="entry name" value="Peptidase_S8/S53_dom"/>
</dbReference>
<dbReference type="SUPFAM" id="SSF52743">
    <property type="entry name" value="Subtilisin-like"/>
    <property type="match status" value="1"/>
</dbReference>
<evidence type="ECO:0000256" key="3">
    <source>
        <dbReference type="ARBA" id="ARBA00022825"/>
    </source>
</evidence>
<dbReference type="Pfam" id="PF00082">
    <property type="entry name" value="Peptidase_S8"/>
    <property type="match status" value="1"/>
</dbReference>
<keyword evidence="7" id="KW-1185">Reference proteome</keyword>
<feature type="region of interest" description="Disordered" evidence="4">
    <location>
        <begin position="1"/>
        <end position="21"/>
    </location>
</feature>
<evidence type="ECO:0000256" key="4">
    <source>
        <dbReference type="SAM" id="MobiDB-lite"/>
    </source>
</evidence>
<dbReference type="EMBL" id="JAZGUE010000006">
    <property type="protein sequence ID" value="KAL2265880.1"/>
    <property type="molecule type" value="Genomic_DNA"/>
</dbReference>
<evidence type="ECO:0000256" key="2">
    <source>
        <dbReference type="ARBA" id="ARBA00022801"/>
    </source>
</evidence>
<comment type="caution">
    <text evidence="6">The sequence shown here is derived from an EMBL/GenBank/DDBJ whole genome shotgun (WGS) entry which is preliminary data.</text>
</comment>
<dbReference type="InterPro" id="IPR015500">
    <property type="entry name" value="Peptidase_S8_subtilisin-rel"/>
</dbReference>
<keyword evidence="3" id="KW-0720">Serine protease</keyword>
<keyword evidence="1" id="KW-0645">Protease</keyword>
<dbReference type="InterPro" id="IPR036852">
    <property type="entry name" value="Peptidase_S8/S53_dom_sf"/>
</dbReference>
<dbReference type="RefSeq" id="XP_070864607.1">
    <property type="nucleotide sequence ID" value="XM_071013751.1"/>
</dbReference>
<dbReference type="PRINTS" id="PR00723">
    <property type="entry name" value="SUBTILISIN"/>
</dbReference>
<dbReference type="Gene3D" id="3.40.50.200">
    <property type="entry name" value="Peptidase S8/S53 domain"/>
    <property type="match status" value="1"/>
</dbReference>
<organism evidence="6 7">
    <name type="scientific">Remersonia thermophila</name>
    <dbReference type="NCBI Taxonomy" id="72144"/>
    <lineage>
        <taxon>Eukaryota</taxon>
        <taxon>Fungi</taxon>
        <taxon>Dikarya</taxon>
        <taxon>Ascomycota</taxon>
        <taxon>Pezizomycotina</taxon>
        <taxon>Sordariomycetes</taxon>
        <taxon>Sordariomycetidae</taxon>
        <taxon>Sordariales</taxon>
        <taxon>Sordariales incertae sedis</taxon>
        <taxon>Remersonia</taxon>
    </lineage>
</organism>
<evidence type="ECO:0000256" key="1">
    <source>
        <dbReference type="ARBA" id="ARBA00022670"/>
    </source>
</evidence>
<dbReference type="GeneID" id="98128395"/>
<proteinExistence type="predicted"/>
<gene>
    <name evidence="6" type="ORF">VTJ83DRAFT_6980</name>
</gene>
<protein>
    <recommendedName>
        <fullName evidence="5">Peptidase S8/S53 domain-containing protein</fullName>
    </recommendedName>
</protein>
<feature type="domain" description="Peptidase S8/S53" evidence="5">
    <location>
        <begin position="323"/>
        <end position="565"/>
    </location>
</feature>
<feature type="compositionally biased region" description="Basic and acidic residues" evidence="4">
    <location>
        <begin position="1"/>
        <end position="10"/>
    </location>
</feature>
<evidence type="ECO:0000313" key="7">
    <source>
        <dbReference type="Proteomes" id="UP001600064"/>
    </source>
</evidence>
<name>A0ABR4D6C6_9PEZI</name>
<evidence type="ECO:0000313" key="6">
    <source>
        <dbReference type="EMBL" id="KAL2265880.1"/>
    </source>
</evidence>
<evidence type="ECO:0000259" key="5">
    <source>
        <dbReference type="Pfam" id="PF00082"/>
    </source>
</evidence>
<reference evidence="6 7" key="1">
    <citation type="journal article" date="2024" name="Commun. Biol.">
        <title>Comparative genomic analysis of thermophilic fungi reveals convergent evolutionary adaptations and gene losses.</title>
        <authorList>
            <person name="Steindorff A.S."/>
            <person name="Aguilar-Pontes M.V."/>
            <person name="Robinson A.J."/>
            <person name="Andreopoulos B."/>
            <person name="LaButti K."/>
            <person name="Kuo A."/>
            <person name="Mondo S."/>
            <person name="Riley R."/>
            <person name="Otillar R."/>
            <person name="Haridas S."/>
            <person name="Lipzen A."/>
            <person name="Grimwood J."/>
            <person name="Schmutz J."/>
            <person name="Clum A."/>
            <person name="Reid I.D."/>
            <person name="Moisan M.C."/>
            <person name="Butler G."/>
            <person name="Nguyen T.T.M."/>
            <person name="Dewar K."/>
            <person name="Conant G."/>
            <person name="Drula E."/>
            <person name="Henrissat B."/>
            <person name="Hansel C."/>
            <person name="Singer S."/>
            <person name="Hutchinson M.I."/>
            <person name="de Vries R.P."/>
            <person name="Natvig D.O."/>
            <person name="Powell A.J."/>
            <person name="Tsang A."/>
            <person name="Grigoriev I.V."/>
        </authorList>
    </citation>
    <scope>NUCLEOTIDE SEQUENCE [LARGE SCALE GENOMIC DNA]</scope>
    <source>
        <strain evidence="6 7">ATCC 22073</strain>
    </source>
</reference>
<accession>A0ABR4D6C6</accession>